<dbReference type="InterPro" id="IPR014262">
    <property type="entry name" value="HAF_rpt"/>
</dbReference>
<proteinExistence type="predicted"/>
<dbReference type="EMBL" id="SLWS01000021">
    <property type="protein sequence ID" value="TCO45262.1"/>
    <property type="molecule type" value="Genomic_DNA"/>
</dbReference>
<dbReference type="NCBIfam" id="TIGR02913">
    <property type="entry name" value="HAF_rpt"/>
    <property type="match status" value="2"/>
</dbReference>
<organism evidence="2 3">
    <name type="scientific">Actinocrispum wychmicini</name>
    <dbReference type="NCBI Taxonomy" id="1213861"/>
    <lineage>
        <taxon>Bacteria</taxon>
        <taxon>Bacillati</taxon>
        <taxon>Actinomycetota</taxon>
        <taxon>Actinomycetes</taxon>
        <taxon>Pseudonocardiales</taxon>
        <taxon>Pseudonocardiaceae</taxon>
        <taxon>Actinocrispum</taxon>
    </lineage>
</organism>
<evidence type="ECO:0000313" key="2">
    <source>
        <dbReference type="EMBL" id="TCO45262.1"/>
    </source>
</evidence>
<feature type="signal peptide" evidence="1">
    <location>
        <begin position="1"/>
        <end position="26"/>
    </location>
</feature>
<dbReference type="Pfam" id="PF11949">
    <property type="entry name" value="DUF3466"/>
    <property type="match status" value="1"/>
</dbReference>
<dbReference type="InterPro" id="IPR022562">
    <property type="entry name" value="DUF3466"/>
</dbReference>
<protein>
    <submittedName>
        <fullName evidence="2">Putative HAF family extracellular repeat protein</fullName>
    </submittedName>
</protein>
<name>A0A4R2ILA9_9PSEU</name>
<keyword evidence="1" id="KW-0732">Signal</keyword>
<sequence>MRSRGYRLAVFAATAVIAGTGQVAVAATAPQYQLILGPADARQYIGINSRGDILGTGDEPGAKANPEGMVLKAGTAKLAFLAGPGDPTNSFTVVFPKGINNNGQAVGYRLATLRLVNGKTDITNRPLQWPGGGGTVGVDVGADRDANVNVHANAINDNGLVVGASDGVHTTPWQVQNGRQTNLPTLAGGAAEPFAVNNDGVIVGNANDADHNVVATQWRNGQIVSLGALPGGGWAVGAAINSSGLVVGASTVVGGGFGTRHAVVFANGTVTDLNPPGTGRDDSIAYAVNDSGVIVGQAGNGDAFIYRDGQAIDLNTLIPANSGIRLTSARGINNNGQIVGQAVVTTNGPNSRTKVPFELTPM</sequence>
<gene>
    <name evidence="2" type="ORF">EV192_12126</name>
</gene>
<feature type="chain" id="PRO_5020706504" evidence="1">
    <location>
        <begin position="27"/>
        <end position="362"/>
    </location>
</feature>
<dbReference type="Proteomes" id="UP000295680">
    <property type="component" value="Unassembled WGS sequence"/>
</dbReference>
<comment type="caution">
    <text evidence="2">The sequence shown here is derived from an EMBL/GenBank/DDBJ whole genome shotgun (WGS) entry which is preliminary data.</text>
</comment>
<dbReference type="AlphaFoldDB" id="A0A4R2ILA9"/>
<evidence type="ECO:0000256" key="1">
    <source>
        <dbReference type="SAM" id="SignalP"/>
    </source>
</evidence>
<accession>A0A4R2ILA9</accession>
<keyword evidence="3" id="KW-1185">Reference proteome</keyword>
<reference evidence="2 3" key="1">
    <citation type="submission" date="2019-03" db="EMBL/GenBank/DDBJ databases">
        <title>Genomic Encyclopedia of Type Strains, Phase IV (KMG-IV): sequencing the most valuable type-strain genomes for metagenomic binning, comparative biology and taxonomic classification.</title>
        <authorList>
            <person name="Goeker M."/>
        </authorList>
    </citation>
    <scope>NUCLEOTIDE SEQUENCE [LARGE SCALE GENOMIC DNA]</scope>
    <source>
        <strain evidence="2 3">DSM 45934</strain>
    </source>
</reference>
<evidence type="ECO:0000313" key="3">
    <source>
        <dbReference type="Proteomes" id="UP000295680"/>
    </source>
</evidence>